<evidence type="ECO:0000313" key="2">
    <source>
        <dbReference type="Proteomes" id="UP000214720"/>
    </source>
</evidence>
<name>A0A226X012_CABSO</name>
<protein>
    <submittedName>
        <fullName evidence="1">Uncharacterized protein</fullName>
    </submittedName>
</protein>
<organism evidence="1 2">
    <name type="scientific">Caballeronia sordidicola</name>
    <name type="common">Burkholderia sordidicola</name>
    <dbReference type="NCBI Taxonomy" id="196367"/>
    <lineage>
        <taxon>Bacteria</taxon>
        <taxon>Pseudomonadati</taxon>
        <taxon>Pseudomonadota</taxon>
        <taxon>Betaproteobacteria</taxon>
        <taxon>Burkholderiales</taxon>
        <taxon>Burkholderiaceae</taxon>
        <taxon>Caballeronia</taxon>
    </lineage>
</organism>
<dbReference type="EMBL" id="MTHB01000117">
    <property type="protein sequence ID" value="OXC76772.1"/>
    <property type="molecule type" value="Genomic_DNA"/>
</dbReference>
<sequence length="46" mass="4889">MTITAAGALEGDLSYFFDAEARAHTQCRVTAKSSEAAVDEKRPGCL</sequence>
<dbReference type="Proteomes" id="UP000214720">
    <property type="component" value="Unassembled WGS sequence"/>
</dbReference>
<proteinExistence type="predicted"/>
<reference evidence="2" key="1">
    <citation type="submission" date="2017-01" db="EMBL/GenBank/DDBJ databases">
        <title>Genome Analysis of Deinococcus marmoris KOPRI26562.</title>
        <authorList>
            <person name="Kim J.H."/>
            <person name="Oh H.-M."/>
        </authorList>
    </citation>
    <scope>NUCLEOTIDE SEQUENCE [LARGE SCALE GENOMIC DNA]</scope>
    <source>
        <strain evidence="2">PAMC 26633</strain>
    </source>
</reference>
<accession>A0A226X012</accession>
<evidence type="ECO:0000313" key="1">
    <source>
        <dbReference type="EMBL" id="OXC76772.1"/>
    </source>
</evidence>
<comment type="caution">
    <text evidence="1">The sequence shown here is derived from an EMBL/GenBank/DDBJ whole genome shotgun (WGS) entry which is preliminary data.</text>
</comment>
<dbReference type="AlphaFoldDB" id="A0A226X012"/>
<gene>
    <name evidence="1" type="ORF">BSU04_20210</name>
</gene>